<gene>
    <name evidence="6" type="primary">pleD</name>
    <name evidence="6" type="ORF">CPRO_12400</name>
    <name evidence="7" type="ORF">SAMN02745151_01651</name>
</gene>
<dbReference type="Gene3D" id="3.40.50.2300">
    <property type="match status" value="1"/>
</dbReference>
<dbReference type="CDD" id="cd01949">
    <property type="entry name" value="GGDEF"/>
    <property type="match status" value="1"/>
</dbReference>
<reference evidence="7" key="3">
    <citation type="submission" date="2016-11" db="EMBL/GenBank/DDBJ databases">
        <authorList>
            <person name="Varghese N."/>
            <person name="Submissions S."/>
        </authorList>
    </citation>
    <scope>NUCLEOTIDE SEQUENCE</scope>
    <source>
        <strain evidence="7">DSM 1682</strain>
    </source>
</reference>
<dbReference type="GO" id="GO:1902201">
    <property type="term" value="P:negative regulation of bacterial-type flagellum-dependent cell motility"/>
    <property type="evidence" value="ECO:0007669"/>
    <property type="project" value="TreeGrafter"/>
</dbReference>
<reference evidence="9" key="4">
    <citation type="submission" date="2016-11" db="EMBL/GenBank/DDBJ databases">
        <authorList>
            <person name="Jaros S."/>
            <person name="Januszkiewicz K."/>
            <person name="Wedrychowicz H."/>
        </authorList>
    </citation>
    <scope>NUCLEOTIDE SEQUENCE [LARGE SCALE GENOMIC DNA]</scope>
    <source>
        <strain evidence="9">DSM 1682</strain>
    </source>
</reference>
<dbReference type="InterPro" id="IPR029787">
    <property type="entry name" value="Nucleotide_cyclase"/>
</dbReference>
<dbReference type="Pfam" id="PF00072">
    <property type="entry name" value="Response_reg"/>
    <property type="match status" value="1"/>
</dbReference>
<dbReference type="SUPFAM" id="SSF52172">
    <property type="entry name" value="CheY-like"/>
    <property type="match status" value="1"/>
</dbReference>
<keyword evidence="8" id="KW-1185">Reference proteome</keyword>
<protein>
    <recommendedName>
        <fullName evidence="1">Stage 0 sporulation protein A homolog</fullName>
    </recommendedName>
</protein>
<feature type="domain" description="Response regulatory" evidence="4">
    <location>
        <begin position="5"/>
        <end position="120"/>
    </location>
</feature>
<dbReference type="Proteomes" id="UP000068026">
    <property type="component" value="Chromosome"/>
</dbReference>
<dbReference type="InterPro" id="IPR011006">
    <property type="entry name" value="CheY-like_superfamily"/>
</dbReference>
<dbReference type="EMBL" id="FQUA01000006">
    <property type="protein sequence ID" value="SHE74518.1"/>
    <property type="molecule type" value="Genomic_DNA"/>
</dbReference>
<dbReference type="InterPro" id="IPR050469">
    <property type="entry name" value="Diguanylate_Cyclase"/>
</dbReference>
<reference evidence="6 8" key="1">
    <citation type="journal article" date="2016" name="Genome Announc.">
        <title>Complete Genome Sequence of the Amino Acid-Fermenting Clostridium propionicum X2 (DSM 1682).</title>
        <authorList>
            <person name="Poehlein A."/>
            <person name="Schlien K."/>
            <person name="Chowdhury N.P."/>
            <person name="Gottschalk G."/>
            <person name="Buckel W."/>
            <person name="Daniel R."/>
        </authorList>
    </citation>
    <scope>NUCLEOTIDE SEQUENCE [LARGE SCALE GENOMIC DNA]</scope>
    <source>
        <strain evidence="6 8">X2</strain>
    </source>
</reference>
<feature type="domain" description="GGDEF" evidence="5">
    <location>
        <begin position="173"/>
        <end position="306"/>
    </location>
</feature>
<dbReference type="RefSeq" id="WP_066049081.1">
    <property type="nucleotide sequence ID" value="NZ_CP014223.1"/>
</dbReference>
<proteinExistence type="predicted"/>
<evidence type="ECO:0000313" key="9">
    <source>
        <dbReference type="Proteomes" id="UP000184204"/>
    </source>
</evidence>
<evidence type="ECO:0000259" key="4">
    <source>
        <dbReference type="PROSITE" id="PS50110"/>
    </source>
</evidence>
<dbReference type="InterPro" id="IPR043128">
    <property type="entry name" value="Rev_trsase/Diguanyl_cyclase"/>
</dbReference>
<dbReference type="PANTHER" id="PTHR45138:SF9">
    <property type="entry name" value="DIGUANYLATE CYCLASE DGCM-RELATED"/>
    <property type="match status" value="1"/>
</dbReference>
<dbReference type="PROSITE" id="PS50110">
    <property type="entry name" value="RESPONSE_REGULATORY"/>
    <property type="match status" value="1"/>
</dbReference>
<evidence type="ECO:0000256" key="1">
    <source>
        <dbReference type="ARBA" id="ARBA00018672"/>
    </source>
</evidence>
<dbReference type="InterPro" id="IPR001789">
    <property type="entry name" value="Sig_transdc_resp-reg_receiver"/>
</dbReference>
<feature type="modified residue" description="4-aspartylphosphate" evidence="3">
    <location>
        <position position="53"/>
    </location>
</feature>
<accession>A0A0X1U7B9</accession>
<name>A0A0X1U7B9_ANAPI</name>
<dbReference type="SMART" id="SM00267">
    <property type="entry name" value="GGDEF"/>
    <property type="match status" value="1"/>
</dbReference>
<evidence type="ECO:0000256" key="2">
    <source>
        <dbReference type="ARBA" id="ARBA00024867"/>
    </source>
</evidence>
<dbReference type="SUPFAM" id="SSF55073">
    <property type="entry name" value="Nucleotide cyclase"/>
    <property type="match status" value="1"/>
</dbReference>
<evidence type="ECO:0000313" key="7">
    <source>
        <dbReference type="EMBL" id="SHE74518.1"/>
    </source>
</evidence>
<dbReference type="GO" id="GO:0043709">
    <property type="term" value="P:cell adhesion involved in single-species biofilm formation"/>
    <property type="evidence" value="ECO:0007669"/>
    <property type="project" value="TreeGrafter"/>
</dbReference>
<sequence>MEKKKILVVDDVVTNLKYVAKTLEQSYDVVCTKSGKKAIEYLQEKTVDLILLDIMMPEMDGFEVLDILKDNPKTAAIPIILLTAEQDKELELKGLSVGAQDFISKPFVPEIMMARIERILELFTLRKYLELELKSKEEQVRYMENISSTDELTGLWKRGYLRQQVNFYLEREKGGCLFILDIDNFKQINDSFGHIAGDTVLINFAKKLQECLCSDEKAARLGGDEFVIFKEGTHSYEKIHHRATAIMQQLRKDETEINPDGRFSVSMGIAFARENEVNFEMLYSCADKALYYIKQNGKNSYHIFDIF</sequence>
<evidence type="ECO:0000313" key="8">
    <source>
        <dbReference type="Proteomes" id="UP000068026"/>
    </source>
</evidence>
<dbReference type="NCBIfam" id="TIGR00254">
    <property type="entry name" value="GGDEF"/>
    <property type="match status" value="1"/>
</dbReference>
<evidence type="ECO:0000313" key="6">
    <source>
        <dbReference type="EMBL" id="AMJ40833.1"/>
    </source>
</evidence>
<dbReference type="Proteomes" id="UP000184204">
    <property type="component" value="Unassembled WGS sequence"/>
</dbReference>
<dbReference type="GO" id="GO:0005886">
    <property type="term" value="C:plasma membrane"/>
    <property type="evidence" value="ECO:0007669"/>
    <property type="project" value="TreeGrafter"/>
</dbReference>
<dbReference type="PROSITE" id="PS50887">
    <property type="entry name" value="GGDEF"/>
    <property type="match status" value="1"/>
</dbReference>
<comment type="function">
    <text evidence="2">May play the central regulatory role in sporulation. It may be an element of the effector pathway responsible for the activation of sporulation genes in response to nutritional stress. Spo0A may act in concert with spo0H (a sigma factor) to control the expression of some genes that are critical to the sporulation process.</text>
</comment>
<dbReference type="EMBL" id="CP014223">
    <property type="protein sequence ID" value="AMJ40833.1"/>
    <property type="molecule type" value="Genomic_DNA"/>
</dbReference>
<evidence type="ECO:0000259" key="5">
    <source>
        <dbReference type="PROSITE" id="PS50887"/>
    </source>
</evidence>
<dbReference type="InterPro" id="IPR000160">
    <property type="entry name" value="GGDEF_dom"/>
</dbReference>
<dbReference type="Gene3D" id="3.30.70.270">
    <property type="match status" value="1"/>
</dbReference>
<dbReference type="AlphaFoldDB" id="A0A0X1U7B9"/>
<dbReference type="GO" id="GO:0052621">
    <property type="term" value="F:diguanylate cyclase activity"/>
    <property type="evidence" value="ECO:0007669"/>
    <property type="project" value="TreeGrafter"/>
</dbReference>
<dbReference type="OrthoDB" id="9805474at2"/>
<evidence type="ECO:0000256" key="3">
    <source>
        <dbReference type="PROSITE-ProRule" id="PRU00169"/>
    </source>
</evidence>
<organism evidence="7 9">
    <name type="scientific">Anaerotignum propionicum DSM 1682</name>
    <dbReference type="NCBI Taxonomy" id="991789"/>
    <lineage>
        <taxon>Bacteria</taxon>
        <taxon>Bacillati</taxon>
        <taxon>Bacillota</taxon>
        <taxon>Clostridia</taxon>
        <taxon>Lachnospirales</taxon>
        <taxon>Anaerotignaceae</taxon>
        <taxon>Anaerotignum</taxon>
    </lineage>
</organism>
<dbReference type="SMART" id="SM00448">
    <property type="entry name" value="REC"/>
    <property type="match status" value="1"/>
</dbReference>
<reference evidence="8" key="2">
    <citation type="submission" date="2016-01" db="EMBL/GenBank/DDBJ databases">
        <authorList>
            <person name="Poehlein A."/>
            <person name="Schlien K."/>
            <person name="Gottschalk G."/>
            <person name="Buckel W."/>
            <person name="Daniel R."/>
        </authorList>
    </citation>
    <scope>NUCLEOTIDE SEQUENCE [LARGE SCALE GENOMIC DNA]</scope>
    <source>
        <strain evidence="8">X2</strain>
    </source>
</reference>
<dbReference type="PANTHER" id="PTHR45138">
    <property type="entry name" value="REGULATORY COMPONENTS OF SENSORY TRANSDUCTION SYSTEM"/>
    <property type="match status" value="1"/>
</dbReference>
<dbReference type="GO" id="GO:0000160">
    <property type="term" value="P:phosphorelay signal transduction system"/>
    <property type="evidence" value="ECO:0007669"/>
    <property type="project" value="InterPro"/>
</dbReference>
<keyword evidence="3" id="KW-0597">Phosphoprotein</keyword>
<dbReference type="KEGG" id="cpro:CPRO_12400"/>
<dbReference type="Pfam" id="PF00990">
    <property type="entry name" value="GGDEF"/>
    <property type="match status" value="1"/>
</dbReference>